<dbReference type="NCBIfam" id="TIGR04183">
    <property type="entry name" value="Por_Secre_tail"/>
    <property type="match status" value="1"/>
</dbReference>
<evidence type="ECO:0000256" key="1">
    <source>
        <dbReference type="ARBA" id="ARBA00022729"/>
    </source>
</evidence>
<dbReference type="AlphaFoldDB" id="A0AAJ1QC13"/>
<evidence type="ECO:0000313" key="4">
    <source>
        <dbReference type="Proteomes" id="UP001170959"/>
    </source>
</evidence>
<feature type="domain" description="Secretion system C-terminal sorting" evidence="2">
    <location>
        <begin position="18"/>
        <end position="87"/>
    </location>
</feature>
<evidence type="ECO:0000313" key="3">
    <source>
        <dbReference type="EMBL" id="MDM1071235.1"/>
    </source>
</evidence>
<evidence type="ECO:0000259" key="2">
    <source>
        <dbReference type="Pfam" id="PF18962"/>
    </source>
</evidence>
<proteinExistence type="predicted"/>
<dbReference type="EMBL" id="JACAGJ010000001">
    <property type="protein sequence ID" value="MDM1071235.1"/>
    <property type="molecule type" value="Genomic_DNA"/>
</dbReference>
<sequence length="90" mass="10210">MIKLGNKESKAPRELVEIYPNPTSDYVNLLIQQEFEPSKGAVYTLAGQKLQDFKLTARTTAIDLRNYPSGVYILQFVVNNQTHAIKVIKK</sequence>
<name>A0AAJ1QC13_9FLAO</name>
<accession>A0AAJ1QC13</accession>
<comment type="caution">
    <text evidence="3">The sequence shown here is derived from an EMBL/GenBank/DDBJ whole genome shotgun (WGS) entry which is preliminary data.</text>
</comment>
<gene>
    <name evidence="3" type="ORF">HX001_01860</name>
</gene>
<organism evidence="3 4">
    <name type="scientific">Empedobacter brevis</name>
    <dbReference type="NCBI Taxonomy" id="247"/>
    <lineage>
        <taxon>Bacteria</taxon>
        <taxon>Pseudomonadati</taxon>
        <taxon>Bacteroidota</taxon>
        <taxon>Flavobacteriia</taxon>
        <taxon>Flavobacteriales</taxon>
        <taxon>Weeksellaceae</taxon>
        <taxon>Empedobacter</taxon>
    </lineage>
</organism>
<dbReference type="InterPro" id="IPR026444">
    <property type="entry name" value="Secre_tail"/>
</dbReference>
<dbReference type="Proteomes" id="UP001170959">
    <property type="component" value="Unassembled WGS sequence"/>
</dbReference>
<keyword evidence="1" id="KW-0732">Signal</keyword>
<protein>
    <submittedName>
        <fullName evidence="3">T9SS type A sorting domain-containing protein</fullName>
    </submittedName>
</protein>
<reference evidence="3" key="2">
    <citation type="journal article" date="2022" name="Sci. Total Environ.">
        <title>Prevalence, transmission, and molecular epidemiology of tet(X)-positive bacteria among humans, animals, and environmental niches in China: An epidemiological, and genomic-based study.</title>
        <authorList>
            <person name="Dong N."/>
            <person name="Zeng Y."/>
            <person name="Cai C."/>
            <person name="Sun C."/>
            <person name="Lu J."/>
            <person name="Liu C."/>
            <person name="Zhou H."/>
            <person name="Sun Q."/>
            <person name="Shu L."/>
            <person name="Wang H."/>
            <person name="Wang Y."/>
            <person name="Wang S."/>
            <person name="Wu C."/>
            <person name="Chan E.W."/>
            <person name="Chen G."/>
            <person name="Shen Z."/>
            <person name="Chen S."/>
            <person name="Zhang R."/>
        </authorList>
    </citation>
    <scope>NUCLEOTIDE SEQUENCE</scope>
    <source>
        <strain evidence="3">R655-4</strain>
    </source>
</reference>
<reference evidence="3" key="1">
    <citation type="submission" date="2020-06" db="EMBL/GenBank/DDBJ databases">
        <authorList>
            <person name="Dong N."/>
        </authorList>
    </citation>
    <scope>NUCLEOTIDE SEQUENCE</scope>
    <source>
        <strain evidence="3">R655-4</strain>
    </source>
</reference>
<dbReference type="Pfam" id="PF18962">
    <property type="entry name" value="Por_Secre_tail"/>
    <property type="match status" value="1"/>
</dbReference>
<dbReference type="RefSeq" id="WP_286491627.1">
    <property type="nucleotide sequence ID" value="NZ_JACAGJ010000001.1"/>
</dbReference>